<dbReference type="EMBL" id="CP033541">
    <property type="protein sequence ID" value="AZC01498.1"/>
    <property type="molecule type" value="Genomic_DNA"/>
</dbReference>
<keyword evidence="1" id="KW-0614">Plasmid</keyword>
<dbReference type="AlphaFoldDB" id="A0A3G6YND7"/>
<protein>
    <submittedName>
        <fullName evidence="1">Uncharacterized protein</fullName>
    </submittedName>
</protein>
<geneLocation type="plasmid" evidence="2">
    <name>p2014s06-099-1</name>
</geneLocation>
<name>A0A3G6YND7_ACIPI</name>
<organism evidence="1 2">
    <name type="scientific">Acinetobacter pittii</name>
    <name type="common">Acinetobacter genomosp. 3</name>
    <dbReference type="NCBI Taxonomy" id="48296"/>
    <lineage>
        <taxon>Bacteria</taxon>
        <taxon>Pseudomonadati</taxon>
        <taxon>Pseudomonadota</taxon>
        <taxon>Gammaproteobacteria</taxon>
        <taxon>Moraxellales</taxon>
        <taxon>Moraxellaceae</taxon>
        <taxon>Acinetobacter</taxon>
        <taxon>Acinetobacter calcoaceticus/baumannii complex</taxon>
    </lineage>
</organism>
<accession>A0A3G6YND7</accession>
<evidence type="ECO:0000313" key="2">
    <source>
        <dbReference type="Proteomes" id="UP000254410"/>
    </source>
</evidence>
<dbReference type="Proteomes" id="UP000254410">
    <property type="component" value="Plasmid p2014S06-099-1"/>
</dbReference>
<gene>
    <name evidence="1" type="ORF">DKE52_020995</name>
</gene>
<sequence>MNCFLCKKKVKNLYLRKGEHSFVLQSQFIFKAKQQKWTSEDIQKIIEKTLYQDKYRVYAILREYSSQNYG</sequence>
<reference evidence="1 2" key="1">
    <citation type="submission" date="2018-11" db="EMBL/GenBank/DDBJ databases">
        <authorList>
            <person name="Kuo S.-C."/>
            <person name="Chen F.-J."/>
            <person name="Liao Y.-C."/>
        </authorList>
    </citation>
    <scope>NUCLEOTIDE SEQUENCE [LARGE SCALE GENOMIC DNA]</scope>
    <source>
        <strain evidence="1 2">2014S06-099</strain>
        <plasmid evidence="2">p2014s06-099-1</plasmid>
    </source>
</reference>
<reference evidence="1 2" key="2">
    <citation type="submission" date="2018-12" db="EMBL/GenBank/DDBJ databases">
        <title>Molecular Epidemiology of Emerging Carbapenem-Resistance in Acinetobacter nosocomialis and Acinetobacter pittii in Taiwan, 2010-2014.</title>
        <authorList>
            <person name="Huang W.-C."/>
            <person name="Wang H.-Y."/>
            <person name="Lai J.-F."/>
            <person name="Lauderdale T.-L."/>
            <person name="Sytwu H.-K."/>
        </authorList>
    </citation>
    <scope>NUCLEOTIDE SEQUENCE [LARGE SCALE GENOMIC DNA]</scope>
    <source>
        <strain evidence="1 2">2014S06-099</strain>
        <plasmid evidence="2">p2014s06-099-1</plasmid>
    </source>
</reference>
<proteinExistence type="predicted"/>
<evidence type="ECO:0000313" key="1">
    <source>
        <dbReference type="EMBL" id="AZC01498.1"/>
    </source>
</evidence>